<dbReference type="RefSeq" id="YP_009999806.1">
    <property type="nucleotide sequence ID" value="NC_053009.1"/>
</dbReference>
<keyword evidence="2 7" id="KW-0645">Protease</keyword>
<dbReference type="InterPro" id="IPR029045">
    <property type="entry name" value="ClpP/crotonase-like_dom_sf"/>
</dbReference>
<dbReference type="Proteomes" id="UP000515430">
    <property type="component" value="Segment"/>
</dbReference>
<dbReference type="InterPro" id="IPR002142">
    <property type="entry name" value="Peptidase_S49"/>
</dbReference>
<dbReference type="Pfam" id="PF01343">
    <property type="entry name" value="Peptidase_S49"/>
    <property type="match status" value="1"/>
</dbReference>
<dbReference type="InterPro" id="IPR033855">
    <property type="entry name" value="Protein_C"/>
</dbReference>
<proteinExistence type="inferred from homology"/>
<dbReference type="Gene3D" id="3.90.226.10">
    <property type="entry name" value="2-enoyl-CoA Hydratase, Chain A, domain 1"/>
    <property type="match status" value="1"/>
</dbReference>
<evidence type="ECO:0000259" key="6">
    <source>
        <dbReference type="Pfam" id="PF01343"/>
    </source>
</evidence>
<evidence type="ECO:0000256" key="4">
    <source>
        <dbReference type="ARBA" id="ARBA00022825"/>
    </source>
</evidence>
<dbReference type="EMBL" id="MT675124">
    <property type="protein sequence ID" value="QMV29921.1"/>
    <property type="molecule type" value="Genomic_DNA"/>
</dbReference>
<keyword evidence="8" id="KW-1185">Reference proteome</keyword>
<dbReference type="GeneID" id="62682440"/>
<feature type="domain" description="Peptidase S49" evidence="6">
    <location>
        <begin position="147"/>
        <end position="289"/>
    </location>
</feature>
<keyword evidence="4" id="KW-0720">Serine protease</keyword>
<evidence type="ECO:0000313" key="7">
    <source>
        <dbReference type="EMBL" id="QMV29921.1"/>
    </source>
</evidence>
<evidence type="ECO:0000256" key="5">
    <source>
        <dbReference type="SAM" id="MobiDB-lite"/>
    </source>
</evidence>
<evidence type="ECO:0000256" key="1">
    <source>
        <dbReference type="ARBA" id="ARBA00008683"/>
    </source>
</evidence>
<comment type="similarity">
    <text evidence="1">Belongs to the peptidase S49 family.</text>
</comment>
<dbReference type="GO" id="GO:0008236">
    <property type="term" value="F:serine-type peptidase activity"/>
    <property type="evidence" value="ECO:0007669"/>
    <property type="project" value="UniProtKB-KW"/>
</dbReference>
<feature type="region of interest" description="Disordered" evidence="5">
    <location>
        <begin position="370"/>
        <end position="435"/>
    </location>
</feature>
<organism evidence="7 8">
    <name type="scientific">Providencia phage vB_PreS-PibeRecoleta</name>
    <dbReference type="NCBI Taxonomy" id="2761109"/>
    <lineage>
        <taxon>Viruses</taxon>
        <taxon>Duplodnaviria</taxon>
        <taxon>Heunggongvirae</taxon>
        <taxon>Uroviricota</taxon>
        <taxon>Caudoviricetes</taxon>
        <taxon>Casjensviridae</taxon>
        <taxon>Redjacvirus</taxon>
        <taxon>Redjacvirus piberecoleta</taxon>
    </lineage>
</organism>
<dbReference type="GO" id="GO:0006508">
    <property type="term" value="P:proteolysis"/>
    <property type="evidence" value="ECO:0007669"/>
    <property type="project" value="UniProtKB-KW"/>
</dbReference>
<dbReference type="PANTHER" id="PTHR33209">
    <property type="entry name" value="PROTEASE 4"/>
    <property type="match status" value="1"/>
</dbReference>
<reference evidence="8" key="1">
    <citation type="submission" date="2020-06" db="EMBL/GenBank/DDBJ databases">
        <title>Complete genome sequences of Providencia rettgeri bacteriophages PibeRecoleta, Stilesk and PatoteraRojo.</title>
        <authorList>
            <person name="Batinovic S."/>
            <person name="Chan H.T."/>
            <person name="Stiles J."/>
            <person name="Petrovski S."/>
        </authorList>
    </citation>
    <scope>NUCLEOTIDE SEQUENCE [LARGE SCALE GENOMIC DNA]</scope>
</reference>
<dbReference type="CDD" id="cd07022">
    <property type="entry name" value="S49_Sppa_36K_type"/>
    <property type="match status" value="1"/>
</dbReference>
<dbReference type="Gene3D" id="6.20.330.10">
    <property type="match status" value="1"/>
</dbReference>
<dbReference type="PANTHER" id="PTHR33209:SF1">
    <property type="entry name" value="PEPTIDASE S49 DOMAIN-CONTAINING PROTEIN"/>
    <property type="match status" value="1"/>
</dbReference>
<feature type="compositionally biased region" description="Low complexity" evidence="5">
    <location>
        <begin position="370"/>
        <end position="389"/>
    </location>
</feature>
<sequence>MKNHVTSSIAMAIQRMSGTAIAIRENDASFVTNVQNMMSCDDDDYHEKAESQMRKDLCSAYGMGEPSADKPFAFSGGLAIIPIHGTLINRFGGYYYGYVTGYNFIRSQRNAALADPDVKAIIYDVNSNGGEAAGCFELSKEMRETRGDKPSLAVVDSNCYSAAYALASAAGKIAVTPSGGAGSIGVVAMHIDMSEMLDKIGIKINLIKSGEHKTDGSPFEPLSESARKSWQESVDTMRTEFVDLVAENRNLDPKVVRDTEAECYSAKDAQALGLIDEVATPSAAVTELLNGTEASSEQPGALAMSFTQEEMDTAKKEAATAERSRISGIIGCDAAKNRTTLATHLAFNTSMGVEEAGSILAASPENTPAAVAPAAPEASAAPTAPAASPFGTVMSSAEHPEAGADAGAEAENNAQPDGLMAAMSHVAGNQMSKGA</sequence>
<accession>A0A7G5B0U8</accession>
<protein>
    <submittedName>
        <fullName evidence="7">Prohead protease</fullName>
    </submittedName>
</protein>
<evidence type="ECO:0000256" key="2">
    <source>
        <dbReference type="ARBA" id="ARBA00022670"/>
    </source>
</evidence>
<evidence type="ECO:0000256" key="3">
    <source>
        <dbReference type="ARBA" id="ARBA00022801"/>
    </source>
</evidence>
<dbReference type="KEGG" id="vg:62682440"/>
<keyword evidence="3" id="KW-0378">Hydrolase</keyword>
<evidence type="ECO:0000313" key="8">
    <source>
        <dbReference type="Proteomes" id="UP000515430"/>
    </source>
</evidence>
<name>A0A7G5B0U8_9CAUD</name>
<feature type="compositionally biased region" description="Low complexity" evidence="5">
    <location>
        <begin position="403"/>
        <end position="414"/>
    </location>
</feature>
<dbReference type="SUPFAM" id="SSF52096">
    <property type="entry name" value="ClpP/crotonase"/>
    <property type="match status" value="1"/>
</dbReference>